<keyword evidence="16" id="KW-1185">Reference proteome</keyword>
<dbReference type="CDD" id="cd04474">
    <property type="entry name" value="RPA1_DBD_A"/>
    <property type="match status" value="1"/>
</dbReference>
<gene>
    <name evidence="15" type="ORF">FN846DRAFT_780784</name>
</gene>
<evidence type="ECO:0000256" key="8">
    <source>
        <dbReference type="ARBA" id="ARBA00023242"/>
    </source>
</evidence>
<dbReference type="Pfam" id="PF16900">
    <property type="entry name" value="REPA_OB_2"/>
    <property type="match status" value="1"/>
</dbReference>
<dbReference type="NCBIfam" id="TIGR00617">
    <property type="entry name" value="rpa1"/>
    <property type="match status" value="1"/>
</dbReference>
<dbReference type="PANTHER" id="PTHR47165">
    <property type="entry name" value="OS03G0429900 PROTEIN"/>
    <property type="match status" value="1"/>
</dbReference>
<reference evidence="15 16" key="1">
    <citation type="submission" date="2019-09" db="EMBL/GenBank/DDBJ databases">
        <title>Draft genome of the ectomycorrhizal ascomycete Sphaerosporella brunnea.</title>
        <authorList>
            <consortium name="DOE Joint Genome Institute"/>
            <person name="Benucci G.M."/>
            <person name="Marozzi G."/>
            <person name="Antonielli L."/>
            <person name="Sanchez S."/>
            <person name="Marco P."/>
            <person name="Wang X."/>
            <person name="Falini L.B."/>
            <person name="Barry K."/>
            <person name="Haridas S."/>
            <person name="Lipzen A."/>
            <person name="Labutti K."/>
            <person name="Grigoriev I.V."/>
            <person name="Murat C."/>
            <person name="Martin F."/>
            <person name="Albertini E."/>
            <person name="Donnini D."/>
            <person name="Bonito G."/>
        </authorList>
    </citation>
    <scope>NUCLEOTIDE SEQUENCE [LARGE SCALE GENOMIC DNA]</scope>
    <source>
        <strain evidence="15 16">Sb_GMNB300</strain>
    </source>
</reference>
<keyword evidence="8 9" id="KW-0539">Nucleus</keyword>
<accession>A0A5J5EST7</accession>
<dbReference type="CDD" id="cd04476">
    <property type="entry name" value="RPA1_DBD_C"/>
    <property type="match status" value="1"/>
</dbReference>
<dbReference type="FunFam" id="2.40.50.140:FF:000117">
    <property type="entry name" value="Replication protein A subunit"/>
    <property type="match status" value="1"/>
</dbReference>
<dbReference type="FunFam" id="2.40.50.140:FF:000041">
    <property type="entry name" value="Replication protein A subunit"/>
    <property type="match status" value="1"/>
</dbReference>
<dbReference type="Pfam" id="PF08646">
    <property type="entry name" value="Rep_fac-A_C"/>
    <property type="match status" value="1"/>
</dbReference>
<dbReference type="GO" id="GO:0008270">
    <property type="term" value="F:zinc ion binding"/>
    <property type="evidence" value="ECO:0007669"/>
    <property type="project" value="UniProtKB-KW"/>
</dbReference>
<comment type="function">
    <text evidence="9">As part of the replication protein A (RPA/RP-A), a single-stranded DNA-binding heterotrimeric complex, may play an essential role in DNA replication, recombination and repair. Binds and stabilizes single-stranded DNA intermediates, preventing complementary DNA reannealing and recruiting different proteins involved in DNA metabolism.</text>
</comment>
<evidence type="ECO:0000256" key="5">
    <source>
        <dbReference type="ARBA" id="ARBA00022771"/>
    </source>
</evidence>
<dbReference type="InterPro" id="IPR013955">
    <property type="entry name" value="Rep_factor-A_C"/>
</dbReference>
<evidence type="ECO:0000256" key="10">
    <source>
        <dbReference type="SAM" id="MobiDB-lite"/>
    </source>
</evidence>
<evidence type="ECO:0000256" key="1">
    <source>
        <dbReference type="ARBA" id="ARBA00004123"/>
    </source>
</evidence>
<name>A0A5J5EST7_9PEZI</name>
<dbReference type="InterPro" id="IPR004591">
    <property type="entry name" value="Rfa1"/>
</dbReference>
<dbReference type="GO" id="GO:0006310">
    <property type="term" value="P:DNA recombination"/>
    <property type="evidence" value="ECO:0007669"/>
    <property type="project" value="InterPro"/>
</dbReference>
<dbReference type="InterPro" id="IPR012340">
    <property type="entry name" value="NA-bd_OB-fold"/>
</dbReference>
<sequence length="622" mass="68967">MGDNPCTTGALRIAFSSDLPPAQVMPNPIVQVLQIKPIPAQSGAPERYRIVLSDTVHFIQAMISTQSNYLIQTNELVKGCFVKLTNWNAQKVKGKKILIVIELEVLKHLGIREKVGNPTGLEAAISAGLLNSAPPAPQEAASATSFYGNKPPQPQRTSAPVGGGADSTASRSAVGPSAGAHGNIYPIEAISPYQNKWTIKARVINKSDIKTWSNQRSEGKLFTVTFLDETGEIRATGFNQECDTYFELLQEGQVYYVSKCRVNMAKKQFSNVNNDYELTFGRDTLIERCNDEGVPNVSFNFVALADLERVEKDAVVDVLGVVKEVGQLDQIVAKTTQKAHSKREISIVDSSNCWVRCTTWGKNAENWDISPDTVIALKGVKVSDFGGRSLSMSFSSFMTVNPDIDEAHNLKGWYDGQGHRDLSTYSSHAGLATTMGTAQGKKEPYKTLQQVVDEKLGTNDEPDYFNSKATIVYIKHDNISYPACLSEGCNKKVLMIDDDSWRCEKCNITHPKPQYRYIMTISVTDAFGQAWFNCFDDIGRMIMGMSADELHEIKEKSDVEGTKMYDACFSEALAKTFVFRCKAKQDTFNDQMRVRYQVMSASPVNWTAEANKLAEQIKLYSL</sequence>
<dbReference type="GO" id="GO:0006281">
    <property type="term" value="P:DNA repair"/>
    <property type="evidence" value="ECO:0007669"/>
    <property type="project" value="InterPro"/>
</dbReference>
<dbReference type="Gene3D" id="2.40.50.140">
    <property type="entry name" value="Nucleic acid-binding proteins"/>
    <property type="match status" value="4"/>
</dbReference>
<protein>
    <recommendedName>
        <fullName evidence="9">Replication protein A subunit</fullName>
    </recommendedName>
</protein>
<evidence type="ECO:0000313" key="15">
    <source>
        <dbReference type="EMBL" id="KAA8901948.1"/>
    </source>
</evidence>
<feature type="domain" description="Replication protein A OB" evidence="14">
    <location>
        <begin position="304"/>
        <end position="401"/>
    </location>
</feature>
<dbReference type="InterPro" id="IPR007199">
    <property type="entry name" value="Rep_factor-A_N"/>
</dbReference>
<dbReference type="InParanoid" id="A0A5J5EST7"/>
<keyword evidence="3 9" id="KW-0235">DNA replication</keyword>
<evidence type="ECO:0000259" key="11">
    <source>
        <dbReference type="Pfam" id="PF01336"/>
    </source>
</evidence>
<keyword evidence="6 9" id="KW-0862">Zinc</keyword>
<evidence type="ECO:0000256" key="9">
    <source>
        <dbReference type="RuleBase" id="RU364130"/>
    </source>
</evidence>
<comment type="caution">
    <text evidence="15">The sequence shown here is derived from an EMBL/GenBank/DDBJ whole genome shotgun (WGS) entry which is preliminary data.</text>
</comment>
<dbReference type="EMBL" id="VXIS01000139">
    <property type="protein sequence ID" value="KAA8901948.1"/>
    <property type="molecule type" value="Genomic_DNA"/>
</dbReference>
<comment type="similarity">
    <text evidence="2 9">Belongs to the replication factor A protein 1 family.</text>
</comment>
<dbReference type="GO" id="GO:0007004">
    <property type="term" value="P:telomere maintenance via telomerase"/>
    <property type="evidence" value="ECO:0007669"/>
    <property type="project" value="UniProtKB-ARBA"/>
</dbReference>
<comment type="subunit">
    <text evidence="9">Component of the heterotrimeric canonical replication protein A complex (RPA).</text>
</comment>
<dbReference type="FunFam" id="2.40.50.140:FF:000090">
    <property type="entry name" value="Replication protein A subunit"/>
    <property type="match status" value="1"/>
</dbReference>
<dbReference type="GO" id="GO:0003697">
    <property type="term" value="F:single-stranded DNA binding"/>
    <property type="evidence" value="ECO:0007669"/>
    <property type="project" value="UniProtKB-ARBA"/>
</dbReference>
<evidence type="ECO:0000256" key="7">
    <source>
        <dbReference type="ARBA" id="ARBA00023125"/>
    </source>
</evidence>
<dbReference type="FunCoup" id="A0A5J5EST7">
    <property type="interactions" value="1210"/>
</dbReference>
<dbReference type="Pfam" id="PF01336">
    <property type="entry name" value="tRNA_anti-codon"/>
    <property type="match status" value="1"/>
</dbReference>
<dbReference type="PANTHER" id="PTHR47165:SF4">
    <property type="entry name" value="OS03G0429900 PROTEIN"/>
    <property type="match status" value="1"/>
</dbReference>
<dbReference type="GO" id="GO:0000781">
    <property type="term" value="C:chromosome, telomeric region"/>
    <property type="evidence" value="ECO:0007669"/>
    <property type="project" value="UniProtKB-ARBA"/>
</dbReference>
<dbReference type="GO" id="GO:0005662">
    <property type="term" value="C:DNA replication factor A complex"/>
    <property type="evidence" value="ECO:0007669"/>
    <property type="project" value="UniProtKB-ARBA"/>
</dbReference>
<organism evidence="15 16">
    <name type="scientific">Sphaerosporella brunnea</name>
    <dbReference type="NCBI Taxonomy" id="1250544"/>
    <lineage>
        <taxon>Eukaryota</taxon>
        <taxon>Fungi</taxon>
        <taxon>Dikarya</taxon>
        <taxon>Ascomycota</taxon>
        <taxon>Pezizomycotina</taxon>
        <taxon>Pezizomycetes</taxon>
        <taxon>Pezizales</taxon>
        <taxon>Pyronemataceae</taxon>
        <taxon>Sphaerosporella</taxon>
    </lineage>
</organism>
<dbReference type="InterPro" id="IPR004365">
    <property type="entry name" value="NA-bd_OB_tRNA"/>
</dbReference>
<feature type="domain" description="Replication factor A C-terminal" evidence="13">
    <location>
        <begin position="464"/>
        <end position="613"/>
    </location>
</feature>
<dbReference type="CDD" id="cd04475">
    <property type="entry name" value="RPA1_DBD_B"/>
    <property type="match status" value="1"/>
</dbReference>
<feature type="region of interest" description="Disordered" evidence="10">
    <location>
        <begin position="136"/>
        <end position="176"/>
    </location>
</feature>
<comment type="subcellular location">
    <subcellularLocation>
        <location evidence="1 9">Nucleus</location>
    </subcellularLocation>
</comment>
<keyword evidence="5 9" id="KW-0863">Zinc-finger</keyword>
<dbReference type="SUPFAM" id="SSF50249">
    <property type="entry name" value="Nucleic acid-binding proteins"/>
    <property type="match status" value="4"/>
</dbReference>
<keyword evidence="7 9" id="KW-0238">DNA-binding</keyword>
<proteinExistence type="inferred from homology"/>
<feature type="domain" description="OB" evidence="11">
    <location>
        <begin position="197"/>
        <end position="277"/>
    </location>
</feature>
<evidence type="ECO:0000256" key="2">
    <source>
        <dbReference type="ARBA" id="ARBA00005690"/>
    </source>
</evidence>
<evidence type="ECO:0000259" key="14">
    <source>
        <dbReference type="Pfam" id="PF16900"/>
    </source>
</evidence>
<dbReference type="Proteomes" id="UP000326924">
    <property type="component" value="Unassembled WGS sequence"/>
</dbReference>
<evidence type="ECO:0000259" key="12">
    <source>
        <dbReference type="Pfam" id="PF04057"/>
    </source>
</evidence>
<evidence type="ECO:0000256" key="4">
    <source>
        <dbReference type="ARBA" id="ARBA00022723"/>
    </source>
</evidence>
<evidence type="ECO:0000313" key="16">
    <source>
        <dbReference type="Proteomes" id="UP000326924"/>
    </source>
</evidence>
<dbReference type="FunFam" id="2.40.50.140:FF:000064">
    <property type="entry name" value="Replication protein A subunit"/>
    <property type="match status" value="1"/>
</dbReference>
<dbReference type="Pfam" id="PF04057">
    <property type="entry name" value="Rep-A_N"/>
    <property type="match status" value="1"/>
</dbReference>
<dbReference type="AlphaFoldDB" id="A0A5J5EST7"/>
<keyword evidence="4 9" id="KW-0479">Metal-binding</keyword>
<evidence type="ECO:0000256" key="6">
    <source>
        <dbReference type="ARBA" id="ARBA00022833"/>
    </source>
</evidence>
<dbReference type="InterPro" id="IPR031657">
    <property type="entry name" value="REPA_OB_2"/>
</dbReference>
<dbReference type="CDD" id="cd04477">
    <property type="entry name" value="RPA1N"/>
    <property type="match status" value="1"/>
</dbReference>
<evidence type="ECO:0000256" key="3">
    <source>
        <dbReference type="ARBA" id="ARBA00022705"/>
    </source>
</evidence>
<feature type="domain" description="Replication factor-A protein 1 N-terminal" evidence="12">
    <location>
        <begin position="9"/>
        <end position="107"/>
    </location>
</feature>
<dbReference type="GO" id="GO:0006260">
    <property type="term" value="P:DNA replication"/>
    <property type="evidence" value="ECO:0007669"/>
    <property type="project" value="UniProtKB-KW"/>
</dbReference>
<dbReference type="InterPro" id="IPR047192">
    <property type="entry name" value="Euk_RPA1_DBD_C"/>
</dbReference>
<dbReference type="OrthoDB" id="1751331at2759"/>
<evidence type="ECO:0000259" key="13">
    <source>
        <dbReference type="Pfam" id="PF08646"/>
    </source>
</evidence>